<name>A0A6J1MA41_DROHY</name>
<dbReference type="PANTHER" id="PTHR42985:SF5">
    <property type="entry name" value="FI02094P-RELATED"/>
    <property type="match status" value="1"/>
</dbReference>
<keyword evidence="6 12" id="KW-1133">Transmembrane helix</keyword>
<feature type="transmembrane region" description="Helical" evidence="12">
    <location>
        <begin position="198"/>
        <end position="221"/>
    </location>
</feature>
<accession>A0A6J1MA41</accession>
<dbReference type="GO" id="GO:0005886">
    <property type="term" value="C:plasma membrane"/>
    <property type="evidence" value="ECO:0007669"/>
    <property type="project" value="UniProtKB-SubCell"/>
</dbReference>
<feature type="transmembrane region" description="Helical" evidence="12">
    <location>
        <begin position="100"/>
        <end position="122"/>
    </location>
</feature>
<evidence type="ECO:0000256" key="11">
    <source>
        <dbReference type="RuleBase" id="RU362091"/>
    </source>
</evidence>
<dbReference type="Proteomes" id="UP000504633">
    <property type="component" value="Unplaced"/>
</dbReference>
<comment type="subcellular location">
    <subcellularLocation>
        <location evidence="1">Cell membrane</location>
        <topology evidence="1">Multi-pass membrane protein</topology>
    </subcellularLocation>
</comment>
<evidence type="ECO:0000256" key="6">
    <source>
        <dbReference type="ARBA" id="ARBA00022989"/>
    </source>
</evidence>
<keyword evidence="5 12" id="KW-0812">Transmembrane</keyword>
<dbReference type="GO" id="GO:0015293">
    <property type="term" value="F:symporter activity"/>
    <property type="evidence" value="ECO:0007669"/>
    <property type="project" value="TreeGrafter"/>
</dbReference>
<dbReference type="CTD" id="43136"/>
<evidence type="ECO:0000256" key="12">
    <source>
        <dbReference type="SAM" id="Phobius"/>
    </source>
</evidence>
<dbReference type="GeneID" id="111602969"/>
<evidence type="ECO:0000313" key="13">
    <source>
        <dbReference type="Proteomes" id="UP000504633"/>
    </source>
</evidence>
<feature type="transmembrane region" description="Helical" evidence="12">
    <location>
        <begin position="242"/>
        <end position="267"/>
    </location>
</feature>
<evidence type="ECO:0000256" key="3">
    <source>
        <dbReference type="ARBA" id="ARBA00022448"/>
    </source>
</evidence>
<evidence type="ECO:0000256" key="4">
    <source>
        <dbReference type="ARBA" id="ARBA00022475"/>
    </source>
</evidence>
<keyword evidence="13" id="KW-1185">Reference proteome</keyword>
<dbReference type="InterPro" id="IPR051163">
    <property type="entry name" value="Sodium:Solute_Symporter_SSF"/>
</dbReference>
<feature type="transmembrane region" description="Helical" evidence="12">
    <location>
        <begin position="393"/>
        <end position="418"/>
    </location>
</feature>
<dbReference type="NCBIfam" id="TIGR00813">
    <property type="entry name" value="sss"/>
    <property type="match status" value="1"/>
</dbReference>
<proteinExistence type="inferred from homology"/>
<comment type="similarity">
    <text evidence="2 11">Belongs to the sodium:solute symporter (SSF) (TC 2.A.21) family.</text>
</comment>
<dbReference type="InterPro" id="IPR001734">
    <property type="entry name" value="Na/solute_symporter"/>
</dbReference>
<evidence type="ECO:0000256" key="7">
    <source>
        <dbReference type="ARBA" id="ARBA00023053"/>
    </source>
</evidence>
<dbReference type="OrthoDB" id="6132759at2759"/>
<dbReference type="Pfam" id="PF00474">
    <property type="entry name" value="SSF"/>
    <property type="match status" value="1"/>
</dbReference>
<feature type="transmembrane region" description="Helical" evidence="12">
    <location>
        <begin position="273"/>
        <end position="295"/>
    </location>
</feature>
<dbReference type="PROSITE" id="PS50283">
    <property type="entry name" value="NA_SOLUT_SYMP_3"/>
    <property type="match status" value="1"/>
</dbReference>
<evidence type="ECO:0000256" key="2">
    <source>
        <dbReference type="ARBA" id="ARBA00006434"/>
    </source>
</evidence>
<keyword evidence="4" id="KW-1003">Cell membrane</keyword>
<sequence length="438" mass="47578">MSTTIEREEIIMDAVEAVNTPPTVVNAIVQTVQSIISSTTSKPTALPSSSISTVDSTTTTTTDTTARAIATALSTTTSSSSMTEKPSVSDLSSALQHFGIVDYLVFIAMLVVCAVIGFYFGFIEKKKKQQKGQVSTDEKDGAGTAGMDERRGSEALDYLVGGRKMKVFPVSLSLVASFVSGISLLGTSTEIYVYGTQYAFILVTLAISGLISWYIFLPVFCNLQLTSTYEYFELRFNKTTRLVASGLFSITTLIWLPIVIYVPALAFNQVTGVNVHIITPAVCIICIFYTTVGGLKAVVWTDVIQTVIMVGAVIIVVIKGTMNVGGLGVVIQRNLETGRLEWPELTLDPKVRMSVFALFIGYTAHSTYNIGCNQIITQRYLSLPNVKAMGQSSLLFGVGVVLLTSLTLYNGLLLFATYHDCDPLTTKLRQRISWCHCL</sequence>
<evidence type="ECO:0000256" key="8">
    <source>
        <dbReference type="ARBA" id="ARBA00023065"/>
    </source>
</evidence>
<evidence type="ECO:0000256" key="9">
    <source>
        <dbReference type="ARBA" id="ARBA00023136"/>
    </source>
</evidence>
<keyword evidence="8" id="KW-0406">Ion transport</keyword>
<evidence type="ECO:0000256" key="10">
    <source>
        <dbReference type="ARBA" id="ARBA00023201"/>
    </source>
</evidence>
<dbReference type="Gene3D" id="1.20.1730.10">
    <property type="entry name" value="Sodium/glucose cotransporter"/>
    <property type="match status" value="1"/>
</dbReference>
<evidence type="ECO:0000256" key="5">
    <source>
        <dbReference type="ARBA" id="ARBA00022692"/>
    </source>
</evidence>
<keyword evidence="10" id="KW-0739">Sodium transport</keyword>
<reference evidence="14" key="1">
    <citation type="submission" date="2025-08" db="UniProtKB">
        <authorList>
            <consortium name="RefSeq"/>
        </authorList>
    </citation>
    <scope>IDENTIFICATION</scope>
    <source>
        <strain evidence="14">15085-1641.00</strain>
        <tissue evidence="14">Whole body</tissue>
    </source>
</reference>
<dbReference type="InterPro" id="IPR038377">
    <property type="entry name" value="Na/Glc_symporter_sf"/>
</dbReference>
<organism evidence="13 14">
    <name type="scientific">Drosophila hydei</name>
    <name type="common">Fruit fly</name>
    <dbReference type="NCBI Taxonomy" id="7224"/>
    <lineage>
        <taxon>Eukaryota</taxon>
        <taxon>Metazoa</taxon>
        <taxon>Ecdysozoa</taxon>
        <taxon>Arthropoda</taxon>
        <taxon>Hexapoda</taxon>
        <taxon>Insecta</taxon>
        <taxon>Pterygota</taxon>
        <taxon>Neoptera</taxon>
        <taxon>Endopterygota</taxon>
        <taxon>Diptera</taxon>
        <taxon>Brachycera</taxon>
        <taxon>Muscomorpha</taxon>
        <taxon>Ephydroidea</taxon>
        <taxon>Drosophilidae</taxon>
        <taxon>Drosophila</taxon>
    </lineage>
</organism>
<feature type="transmembrane region" description="Helical" evidence="12">
    <location>
        <begin position="307"/>
        <end position="331"/>
    </location>
</feature>
<feature type="transmembrane region" description="Helical" evidence="12">
    <location>
        <begin position="351"/>
        <end position="372"/>
    </location>
</feature>
<keyword evidence="7" id="KW-0915">Sodium</keyword>
<evidence type="ECO:0000313" key="14">
    <source>
        <dbReference type="RefSeq" id="XP_023176125.2"/>
    </source>
</evidence>
<protein>
    <submittedName>
        <fullName evidence="14">Sodium-coupled monocarboxylate transporter 1 isoform X6</fullName>
    </submittedName>
</protein>
<dbReference type="GO" id="GO:0006814">
    <property type="term" value="P:sodium ion transport"/>
    <property type="evidence" value="ECO:0007669"/>
    <property type="project" value="UniProtKB-KW"/>
</dbReference>
<gene>
    <name evidence="14" type="primary">LOC111602969</name>
</gene>
<feature type="transmembrane region" description="Helical" evidence="12">
    <location>
        <begin position="167"/>
        <end position="186"/>
    </location>
</feature>
<keyword evidence="3" id="KW-0813">Transport</keyword>
<evidence type="ECO:0000256" key="1">
    <source>
        <dbReference type="ARBA" id="ARBA00004651"/>
    </source>
</evidence>
<dbReference type="AlphaFoldDB" id="A0A6J1MA41"/>
<keyword evidence="9 12" id="KW-0472">Membrane</keyword>
<dbReference type="PANTHER" id="PTHR42985">
    <property type="entry name" value="SODIUM-COUPLED MONOCARBOXYLATE TRANSPORTER"/>
    <property type="match status" value="1"/>
</dbReference>
<dbReference type="RefSeq" id="XP_023176125.2">
    <property type="nucleotide sequence ID" value="XM_023320357.2"/>
</dbReference>